<dbReference type="NCBIfam" id="TIGR04189">
    <property type="entry name" value="surface_SprA"/>
    <property type="match status" value="1"/>
</dbReference>
<feature type="domain" description="Gliding motility protein SprA N-terminal" evidence="2">
    <location>
        <begin position="1114"/>
        <end position="1602"/>
    </location>
</feature>
<gene>
    <name evidence="3" type="primary">sprA</name>
    <name evidence="3" type="ORF">HUW51_02830</name>
</gene>
<dbReference type="Pfam" id="PF14349">
    <property type="entry name" value="SprA_N"/>
    <property type="match status" value="2"/>
</dbReference>
<feature type="region of interest" description="Disordered" evidence="1">
    <location>
        <begin position="1903"/>
        <end position="1928"/>
    </location>
</feature>
<name>A0A7G7GEY4_9BACT</name>
<reference evidence="3 4" key="1">
    <citation type="journal article" date="2018" name="Int. J. Syst. Evol. Microbiol.">
        <title>Adhaeribacter swui sp. nov., isolated from wet mud.</title>
        <authorList>
            <person name="Kim D.U."/>
            <person name="Kim K.W."/>
            <person name="Kang M.S."/>
            <person name="Kim J.Y."/>
            <person name="Jang J.H."/>
            <person name="Kim M.K."/>
        </authorList>
    </citation>
    <scope>NUCLEOTIDE SEQUENCE [LARGE SCALE GENOMIC DNA]</scope>
    <source>
        <strain evidence="3 4">KCTC 52873</strain>
    </source>
</reference>
<feature type="region of interest" description="Disordered" evidence="1">
    <location>
        <begin position="1046"/>
        <end position="1069"/>
    </location>
</feature>
<proteinExistence type="predicted"/>
<accession>A0A7G7GEY4</accession>
<organism evidence="3 4">
    <name type="scientific">Adhaeribacter swui</name>
    <dbReference type="NCBI Taxonomy" id="2086471"/>
    <lineage>
        <taxon>Bacteria</taxon>
        <taxon>Pseudomonadati</taxon>
        <taxon>Bacteroidota</taxon>
        <taxon>Cytophagia</taxon>
        <taxon>Cytophagales</taxon>
        <taxon>Hymenobacteraceae</taxon>
        <taxon>Adhaeribacter</taxon>
    </lineage>
</organism>
<protein>
    <submittedName>
        <fullName evidence="3">Cell surface protein SprA</fullName>
    </submittedName>
</protein>
<sequence>MFGWLSEAGTLTGGSALNINALRSLVVDTVITDTTTSEGYRKSRRPDFRPKDRVGDPFSNRTSRSPMLLKNPDNVDLNVDLDDSLKYFEIKEKVGDLNFRNPTIMTYEEYTKFQQQQAIRNYWRSKAEGGVTGEKASGRSLLSPKIPVVSPLFDRIFGGNFVDIQTNGNAGLKFGARFNRNFNQSLPLRRQRTGDFEFDQNLAINVTGRIGEKLKLNFNWDTKANFEFENNIKMDYTGYEEEIIRKIEAGNVSLPLNNSLVTGAQNLFGVKAQLQFGKLGVTTVMSNVRGRTDQINIQNGAQNRPFEIKIDQYERDRHYFLSQFFRDRYDRSLRDLPQLKSGITIRRLEVYITNDNRQTENLRNVVTLMDLAEADTAKIYRDVFAKTGTAPTVPASNDANTLFSRISNFRDNNTVDEQLQSLTPGFQKNVDFEHVRARRLDPKEYNFSPELGYISLNIQMLPEQVLGVAYEYTYNGRVYRVGELQDDYQNVGDNQVIFLKMLKSTNPALGLPTWDLMMKNVYSLNANQVTREGFQLKIIYKDDETGVDITSLKEGQNIKDVPLVEVFNLDKVNTNNDAPADGNFDFLTGLTIDPENGRIYFPEVEPFGSYLQSKFAPGEENIAQKYVFQELYEQTQSDAQQVTSKAKFFLKGRYQASSTDEIALPGIQVAEGSVRVRSGGNLLTEGVDYRVDYALARVKILNPSYLNSASNLSVEFEKAEIINPQPRALVGTRLDYALNRDIGLGATILHLGETPYNNNRVSLGDEPSNNTIYGLDINLKKESRLLTTLTDKLPFIETKEPSAFAFNAEFAQLLPAKAKLKGEDGVSYIDDFEGAESSYSLSSSSNTNNWRLAATPAPLINGRTGLAYANNRAHLAWYTIDQGVYYRNGPQHPRNISDADLRNHYIRGINRKEIFPNRDLDAVNNYEYPFDIAFYPAERGQYNYNQGVSADGKFLPNRNNPVDNWGGISREITFDTDFDNANIEYLEFWMMDPFLKVTNPNTQLADINDDEGTNSRANTTGGELIFNLGNVSEDLLKDQNRYEFENGLPTENFTGNIATTPKPDTDRTPWGVVTRRQFLTDAFDNTSGSRQFQDIGLEGLNDTEEKQFFAGVYQQLADPSNDNFKHHLNQDYDNRNVKVLGRYKYFNGMEGNSVENSVEAAYPYPDKEDLNKDNIVSDVERYYEYKIDLRPGKLEVGQNYIVDRVDTTVSGDKVSWYLFRIPVRQPTGNVNNMQGFKSIRFMRMYLTQFQEPVVLRTVQMQFVSNQWRKYLGSVSEGGVPCTGNCDTDVDNFTVSTVNLEENGEADPGNIKYVIPPGIYRQFDNSSVTTRRQNEQSLQICVDNLKDSFGKAVYKNVTMDMLIYKRLKLFIHAQSLNGSTRDDEVRAFIRIGTDYTQNYYEYSLPLKITRNGEINEQEIWKVENMIDVAFQDFINAKSARNQAQASILQPYKVDLENGRQIVVVGNPDFSSVQGIMMGVLNPRSPDRADKSFCIWADELRVADFDKKAGWAANARANLKLADLANISATGSYTTVGFGGLQEKIAQRARANTAQFDVNANIAADKFLPENLGIRIPVAVQYGKATQEPRYDPLDPDTPLEQSLKKFANDKDRQEYRKEVINQTTTKSFNLLNVRKEKTDPDSKSRPYDIENLSLSYAYSELLHTDIFTDRDLTKTYTGGLAYAFNGAPKNYTPLSKVAALKSPYLKFLQEFNFTPLPSRVAFRADLDRRYNELFLQRRLNPNETPVPLDPKYATFQKTFFFNRVYDIKWDLTKSLSFDYTATNRSVVDEPDGRINRHDEDPLVRERSNEIWRNLYKGGRTTNFDQSAAVTYRLPLDKFPLTDWVSADVRYAAGYTWTSGSTVLLSDSLGLGNTIQNNSDASATGKVDLLRLYNKVKFLKAINEATPNAGARPPQPAAPGTEAAQDTTEKKPELRALKATLKVLMAVQSVNFTYQLTRGNLVPGYLPKSKFLGFDEGFNAPGLPFILGKQFELSDLYDLIYRNGWYTQNSHLLNTAFSGLRTENFSARTNVVPFKNFNIQVEARRERSDIEEAFYRLSVDEATGEPISTTPELQNPYHTGSFSTSIISLGTMFESKRGNSSQAFDNFIKYRSTIAPRLGAANPDKTGTYTKNSQDVLIPAFIYAYTGKDINTYDPTTKAGRSTNLFKSIPLPNWRLDYNGLAELPFIKQYFSSFTLAHAYSSVYSINNFATSLKYNTEPESGFSTVKNERNEFEPYYVISQLTIMERLTPLLGINFKTQKNVIGRLEYRTERNLALNMATNAQVTEVGIRDYVIGLGYATTNFRVPFKINGERIVLKNELNARFDFTLRDNITIQRSIISDTTGTGGGFELERSLNEPTNGTKQIQIKPTIDYTVNQKLNIQFYFTRVVSEPKISSSFKNTVSEGGIQLRYSLSQ</sequence>
<evidence type="ECO:0000256" key="1">
    <source>
        <dbReference type="SAM" id="MobiDB-lite"/>
    </source>
</evidence>
<dbReference type="EMBL" id="CP055156">
    <property type="protein sequence ID" value="QNF35718.1"/>
    <property type="molecule type" value="Genomic_DNA"/>
</dbReference>
<feature type="compositionally biased region" description="Polar residues" evidence="1">
    <location>
        <begin position="1049"/>
        <end position="1059"/>
    </location>
</feature>
<feature type="domain" description="Gliding motility protein SprA N-terminal" evidence="2">
    <location>
        <begin position="103"/>
        <end position="420"/>
    </location>
</feature>
<dbReference type="InterPro" id="IPR026377">
    <property type="entry name" value="Cell_surface_SprA"/>
</dbReference>
<feature type="compositionally biased region" description="Basic and acidic residues" evidence="1">
    <location>
        <begin position="39"/>
        <end position="55"/>
    </location>
</feature>
<evidence type="ECO:0000313" key="4">
    <source>
        <dbReference type="Proteomes" id="UP000515237"/>
    </source>
</evidence>
<feature type="region of interest" description="Disordered" evidence="1">
    <location>
        <begin position="36"/>
        <end position="66"/>
    </location>
</feature>
<dbReference type="Proteomes" id="UP000515237">
    <property type="component" value="Chromosome"/>
</dbReference>
<evidence type="ECO:0000313" key="3">
    <source>
        <dbReference type="EMBL" id="QNF35718.1"/>
    </source>
</evidence>
<keyword evidence="4" id="KW-1185">Reference proteome</keyword>
<evidence type="ECO:0000259" key="2">
    <source>
        <dbReference type="Pfam" id="PF14349"/>
    </source>
</evidence>
<dbReference type="KEGG" id="aswu:HUW51_02830"/>
<dbReference type="InterPro" id="IPR025684">
    <property type="entry name" value="SprA_N_dom"/>
</dbReference>